<evidence type="ECO:0000256" key="1">
    <source>
        <dbReference type="SAM" id="MobiDB-lite"/>
    </source>
</evidence>
<comment type="caution">
    <text evidence="2">The sequence shown here is derived from an EMBL/GenBank/DDBJ whole genome shotgun (WGS) entry which is preliminary data.</text>
</comment>
<protein>
    <submittedName>
        <fullName evidence="2">Uncharacterized protein</fullName>
    </submittedName>
</protein>
<evidence type="ECO:0000313" key="2">
    <source>
        <dbReference type="EMBL" id="KNH03426.1"/>
    </source>
</evidence>
<dbReference type="PATRIC" id="fig|1306953.7.peg.1998"/>
<organism evidence="2 3">
    <name type="scientific">Qipengyuania citrea LAMA 915</name>
    <dbReference type="NCBI Taxonomy" id="1306953"/>
    <lineage>
        <taxon>Bacteria</taxon>
        <taxon>Pseudomonadati</taxon>
        <taxon>Pseudomonadota</taxon>
        <taxon>Alphaproteobacteria</taxon>
        <taxon>Sphingomonadales</taxon>
        <taxon>Erythrobacteraceae</taxon>
        <taxon>Qipengyuania</taxon>
    </lineage>
</organism>
<dbReference type="Proteomes" id="UP000037446">
    <property type="component" value="Unassembled WGS sequence"/>
</dbReference>
<dbReference type="AlphaFoldDB" id="A0A0L1KHV1"/>
<proteinExistence type="predicted"/>
<reference evidence="2" key="1">
    <citation type="submission" date="2015-02" db="EMBL/GenBank/DDBJ databases">
        <authorList>
            <person name="Chooi Y.-H."/>
        </authorList>
    </citation>
    <scope>NUCLEOTIDE SEQUENCE [LARGE SCALE GENOMIC DNA]</scope>
    <source>
        <strain evidence="2">LAMA 915</strain>
    </source>
</reference>
<dbReference type="EMBL" id="JYNE01000010">
    <property type="protein sequence ID" value="KNH03426.1"/>
    <property type="molecule type" value="Genomic_DNA"/>
</dbReference>
<sequence length="54" mass="5994">MAGPQGIRWRTAMMPPGLRDGGIEHGHVPFALAHERLELEGDTEVIDDRGCRLQ</sequence>
<feature type="region of interest" description="Disordered" evidence="1">
    <location>
        <begin position="1"/>
        <end position="20"/>
    </location>
</feature>
<name>A0A0L1KHV1_9SPHN</name>
<accession>A0A0L1KHV1</accession>
<gene>
    <name evidence="2" type="ORF">J121_1941</name>
</gene>
<evidence type="ECO:0000313" key="3">
    <source>
        <dbReference type="Proteomes" id="UP000037446"/>
    </source>
</evidence>